<feature type="signal peptide" evidence="1">
    <location>
        <begin position="1"/>
        <end position="29"/>
    </location>
</feature>
<name>A0AAV6J276_9ERIC</name>
<protein>
    <recommendedName>
        <fullName evidence="4">Thionin-like protein</fullName>
    </recommendedName>
</protein>
<sequence length="68" mass="7327">MGDKKVTMMLLAVALMVLAFGGTTTITEAYFDCVNNCMPTCLQQVKSAGTHACELACQQFCDTDQGQE</sequence>
<gene>
    <name evidence="2" type="ORF">RHGRI_027414</name>
</gene>
<keyword evidence="3" id="KW-1185">Reference proteome</keyword>
<dbReference type="AlphaFoldDB" id="A0AAV6J276"/>
<dbReference type="EMBL" id="JACTNZ010000009">
    <property type="protein sequence ID" value="KAG5533190.1"/>
    <property type="molecule type" value="Genomic_DNA"/>
</dbReference>
<evidence type="ECO:0008006" key="4">
    <source>
        <dbReference type="Google" id="ProtNLM"/>
    </source>
</evidence>
<evidence type="ECO:0000313" key="2">
    <source>
        <dbReference type="EMBL" id="KAG5533190.1"/>
    </source>
</evidence>
<evidence type="ECO:0000256" key="1">
    <source>
        <dbReference type="SAM" id="SignalP"/>
    </source>
</evidence>
<proteinExistence type="predicted"/>
<feature type="chain" id="PRO_5043798197" description="Thionin-like protein" evidence="1">
    <location>
        <begin position="30"/>
        <end position="68"/>
    </location>
</feature>
<accession>A0AAV6J276</accession>
<evidence type="ECO:0000313" key="3">
    <source>
        <dbReference type="Proteomes" id="UP000823749"/>
    </source>
</evidence>
<comment type="caution">
    <text evidence="2">The sequence shown here is derived from an EMBL/GenBank/DDBJ whole genome shotgun (WGS) entry which is preliminary data.</text>
</comment>
<organism evidence="2 3">
    <name type="scientific">Rhododendron griersonianum</name>
    <dbReference type="NCBI Taxonomy" id="479676"/>
    <lineage>
        <taxon>Eukaryota</taxon>
        <taxon>Viridiplantae</taxon>
        <taxon>Streptophyta</taxon>
        <taxon>Embryophyta</taxon>
        <taxon>Tracheophyta</taxon>
        <taxon>Spermatophyta</taxon>
        <taxon>Magnoliopsida</taxon>
        <taxon>eudicotyledons</taxon>
        <taxon>Gunneridae</taxon>
        <taxon>Pentapetalae</taxon>
        <taxon>asterids</taxon>
        <taxon>Ericales</taxon>
        <taxon>Ericaceae</taxon>
        <taxon>Ericoideae</taxon>
        <taxon>Rhodoreae</taxon>
        <taxon>Rhododendron</taxon>
    </lineage>
</organism>
<keyword evidence="1" id="KW-0732">Signal</keyword>
<reference evidence="2" key="1">
    <citation type="submission" date="2020-08" db="EMBL/GenBank/DDBJ databases">
        <title>Plant Genome Project.</title>
        <authorList>
            <person name="Zhang R.-G."/>
        </authorList>
    </citation>
    <scope>NUCLEOTIDE SEQUENCE</scope>
    <source>
        <strain evidence="2">WSP0</strain>
        <tissue evidence="2">Leaf</tissue>
    </source>
</reference>
<dbReference type="Proteomes" id="UP000823749">
    <property type="component" value="Chromosome 9"/>
</dbReference>